<dbReference type="InterPro" id="IPR013288">
    <property type="entry name" value="Cyt_c_oxidase_su4"/>
</dbReference>
<evidence type="ECO:0000256" key="6">
    <source>
        <dbReference type="ARBA" id="ARBA00023136"/>
    </source>
</evidence>
<evidence type="ECO:0000313" key="9">
    <source>
        <dbReference type="Proteomes" id="UP001162483"/>
    </source>
</evidence>
<dbReference type="PRINTS" id="PR01873">
    <property type="entry name" value="CYTCOXIDASE4"/>
</dbReference>
<dbReference type="PANTHER" id="PTHR10707">
    <property type="entry name" value="CYTOCHROME C OXIDASE SUBUNIT IV"/>
    <property type="match status" value="1"/>
</dbReference>
<evidence type="ECO:0000256" key="5">
    <source>
        <dbReference type="ARBA" id="ARBA00023128"/>
    </source>
</evidence>
<evidence type="ECO:0000256" key="7">
    <source>
        <dbReference type="RuleBase" id="RU367145"/>
    </source>
</evidence>
<dbReference type="CDD" id="cd00922">
    <property type="entry name" value="Cyt_c_Oxidase_IV"/>
    <property type="match status" value="1"/>
</dbReference>
<keyword evidence="5 7" id="KW-0496">Mitochondrion</keyword>
<dbReference type="SUPFAM" id="SSF81406">
    <property type="entry name" value="Mitochondrial cytochrome c oxidase subunit IV"/>
    <property type="match status" value="1"/>
</dbReference>
<feature type="non-terminal residue" evidence="8">
    <location>
        <position position="1"/>
    </location>
</feature>
<keyword evidence="7" id="KW-1133">Transmembrane helix</keyword>
<evidence type="ECO:0000256" key="4">
    <source>
        <dbReference type="ARBA" id="ARBA00022792"/>
    </source>
</evidence>
<comment type="caution">
    <text evidence="8">The sequence shown here is derived from an EMBL/GenBank/DDBJ whole genome shotgun (WGS) entry which is preliminary data.</text>
</comment>
<comment type="subunit">
    <text evidence="7">Component of the cytochrome c oxidase (complex IV, CIV), a multisubunit enzyme composed of 14 subunits.</text>
</comment>
<dbReference type="EMBL" id="CATNWA010016322">
    <property type="protein sequence ID" value="CAI9591727.1"/>
    <property type="molecule type" value="Genomic_DNA"/>
</dbReference>
<comment type="function">
    <text evidence="7">Component of the cytochrome c oxidase, the last enzyme in the mitochondrial electron transport chain which drives oxidative phosphorylation.</text>
</comment>
<dbReference type="InterPro" id="IPR036639">
    <property type="entry name" value="Cyt_c_oxidase_su4_sf"/>
</dbReference>
<evidence type="ECO:0000256" key="1">
    <source>
        <dbReference type="ARBA" id="ARBA00004434"/>
    </source>
</evidence>
<comment type="similarity">
    <text evidence="3 7">Belongs to the cytochrome c oxidase IV family.</text>
</comment>
<dbReference type="Pfam" id="PF02936">
    <property type="entry name" value="COX4"/>
    <property type="match status" value="1"/>
</dbReference>
<keyword evidence="7" id="KW-0812">Transmembrane</keyword>
<protein>
    <recommendedName>
        <fullName evidence="7">Cytochrome c oxidase subunit 4</fullName>
    </recommendedName>
</protein>
<feature type="transmembrane region" description="Helical" evidence="7">
    <location>
        <begin position="99"/>
        <end position="116"/>
    </location>
</feature>
<organism evidence="8 9">
    <name type="scientific">Staurois parvus</name>
    <dbReference type="NCBI Taxonomy" id="386267"/>
    <lineage>
        <taxon>Eukaryota</taxon>
        <taxon>Metazoa</taxon>
        <taxon>Chordata</taxon>
        <taxon>Craniata</taxon>
        <taxon>Vertebrata</taxon>
        <taxon>Euteleostomi</taxon>
        <taxon>Amphibia</taxon>
        <taxon>Batrachia</taxon>
        <taxon>Anura</taxon>
        <taxon>Neobatrachia</taxon>
        <taxon>Ranoidea</taxon>
        <taxon>Ranidae</taxon>
        <taxon>Staurois</taxon>
    </lineage>
</organism>
<dbReference type="Proteomes" id="UP001162483">
    <property type="component" value="Unassembled WGS sequence"/>
</dbReference>
<name>A0ABN9F7A6_9NEOB</name>
<dbReference type="InterPro" id="IPR004203">
    <property type="entry name" value="Cyt_c_oxidase_su4_fam"/>
</dbReference>
<evidence type="ECO:0000313" key="8">
    <source>
        <dbReference type="EMBL" id="CAI9591727.1"/>
    </source>
</evidence>
<keyword evidence="4 7" id="KW-0999">Mitochondrion inner membrane</keyword>
<evidence type="ECO:0000256" key="3">
    <source>
        <dbReference type="ARBA" id="ARBA00008135"/>
    </source>
</evidence>
<keyword evidence="9" id="KW-1185">Reference proteome</keyword>
<proteinExistence type="inferred from homology"/>
<comment type="subcellular location">
    <subcellularLocation>
        <location evidence="1 7">Mitochondrion inner membrane</location>
        <topology evidence="1 7">Single-pass membrane protein</topology>
    </subcellularLocation>
</comment>
<comment type="pathway">
    <text evidence="2 7">Energy metabolism; oxidative phosphorylation.</text>
</comment>
<accession>A0ABN9F7A6</accession>
<keyword evidence="6 7" id="KW-0472">Membrane</keyword>
<gene>
    <name evidence="8" type="ORF">SPARVUS_LOCUS11254784</name>
</gene>
<dbReference type="Gene3D" id="1.10.442.10">
    <property type="entry name" value="Cytochrome c oxidase subunit IV"/>
    <property type="match status" value="1"/>
</dbReference>
<evidence type="ECO:0000256" key="2">
    <source>
        <dbReference type="ARBA" id="ARBA00004673"/>
    </source>
</evidence>
<dbReference type="PANTHER" id="PTHR10707:SF12">
    <property type="entry name" value="CYTOCHROME C OXIDASE SUBUNIT 4 ISOFORM 1, MITOCHONDRIAL"/>
    <property type="match status" value="1"/>
</dbReference>
<sequence>YTSFQSCHFVPSIQTCPVLFEGSVTIPAHTLPRYNENRAFPLPDIPYIAELTSEQKALKEKEKGAWMSLSTKEKVELYHIKFNHTYADMNKGSSEWKSVLGFTFFFIGFTGLFIMWQRKYVFGELPHTLSDEWVAMQTKRMLDMRVNPVQGFSAKWDYDKNEWKK</sequence>
<reference evidence="8" key="1">
    <citation type="submission" date="2023-05" db="EMBL/GenBank/DDBJ databases">
        <authorList>
            <person name="Stuckert A."/>
        </authorList>
    </citation>
    <scope>NUCLEOTIDE SEQUENCE</scope>
</reference>